<gene>
    <name evidence="2" type="primary">acnA_3</name>
    <name evidence="2" type="ORF">NCTC12993_00143</name>
</gene>
<dbReference type="Proteomes" id="UP000401081">
    <property type="component" value="Unassembled WGS sequence"/>
</dbReference>
<dbReference type="InterPro" id="IPR036008">
    <property type="entry name" value="Aconitase_4Fe-4S_dom"/>
</dbReference>
<dbReference type="InterPro" id="IPR015931">
    <property type="entry name" value="Acnase/IPM_dHydase_lsu_aba_1/3"/>
</dbReference>
<dbReference type="SUPFAM" id="SSF53732">
    <property type="entry name" value="Aconitase iron-sulfur domain"/>
    <property type="match status" value="1"/>
</dbReference>
<evidence type="ECO:0000313" key="3">
    <source>
        <dbReference type="Proteomes" id="UP000401081"/>
    </source>
</evidence>
<reference evidence="2 3" key="1">
    <citation type="submission" date="2019-03" db="EMBL/GenBank/DDBJ databases">
        <authorList>
            <consortium name="Pathogen Informatics"/>
        </authorList>
    </citation>
    <scope>NUCLEOTIDE SEQUENCE [LARGE SCALE GENOMIC DNA]</scope>
    <source>
        <strain evidence="2 3">NCTC12993</strain>
    </source>
</reference>
<evidence type="ECO:0000313" key="2">
    <source>
        <dbReference type="EMBL" id="VFS55028.1"/>
    </source>
</evidence>
<protein>
    <submittedName>
        <fullName evidence="2">Aconitate hydratase 1</fullName>
        <ecNumber evidence="2">4.2.1.3</ecNumber>
    </submittedName>
</protein>
<keyword evidence="2" id="KW-0456">Lyase</keyword>
<sequence length="106" mass="11925">MSLTLREACKDTLQVENKTYHYYSLALAANTLGNLSRLPKSLKVLLENLLRWQDGDSVTADDIQALAGWLKHAHADREIAYRPARVLMQDFTGVPAVVDLAAMRER</sequence>
<dbReference type="AlphaFoldDB" id="A0A485A5J2"/>
<evidence type="ECO:0000256" key="1">
    <source>
        <dbReference type="ARBA" id="ARBA00023004"/>
    </source>
</evidence>
<dbReference type="PANTHER" id="PTHR11670">
    <property type="entry name" value="ACONITASE/IRON-RESPONSIVE ELEMENT FAMILY MEMBER"/>
    <property type="match status" value="1"/>
</dbReference>
<dbReference type="EC" id="4.2.1.3" evidence="2"/>
<dbReference type="EMBL" id="CAADJD010000001">
    <property type="protein sequence ID" value="VFS55028.1"/>
    <property type="molecule type" value="Genomic_DNA"/>
</dbReference>
<dbReference type="GO" id="GO:0003994">
    <property type="term" value="F:aconitate hydratase activity"/>
    <property type="evidence" value="ECO:0007669"/>
    <property type="project" value="UniProtKB-EC"/>
</dbReference>
<accession>A0A485A5J2</accession>
<dbReference type="InterPro" id="IPR006249">
    <property type="entry name" value="Aconitase/IRP2"/>
</dbReference>
<name>A0A485A5J2_KLUCR</name>
<organism evidence="2 3">
    <name type="scientific">Kluyvera cryocrescens</name>
    <name type="common">Kluyvera citrophila</name>
    <dbReference type="NCBI Taxonomy" id="580"/>
    <lineage>
        <taxon>Bacteria</taxon>
        <taxon>Pseudomonadati</taxon>
        <taxon>Pseudomonadota</taxon>
        <taxon>Gammaproteobacteria</taxon>
        <taxon>Enterobacterales</taxon>
        <taxon>Enterobacteriaceae</taxon>
        <taxon>Kluyvera</taxon>
    </lineage>
</organism>
<proteinExistence type="predicted"/>
<keyword evidence="1" id="KW-0408">Iron</keyword>
<keyword evidence="3" id="KW-1185">Reference proteome</keyword>
<dbReference type="Gene3D" id="3.30.499.10">
    <property type="entry name" value="Aconitase, domain 3"/>
    <property type="match status" value="1"/>
</dbReference>